<dbReference type="PROSITE" id="PS00194">
    <property type="entry name" value="THIOREDOXIN_1"/>
    <property type="match status" value="1"/>
</dbReference>
<dbReference type="SUPFAM" id="SSF52833">
    <property type="entry name" value="Thioredoxin-like"/>
    <property type="match status" value="1"/>
</dbReference>
<dbReference type="CDD" id="cd02966">
    <property type="entry name" value="TlpA_like_family"/>
    <property type="match status" value="1"/>
</dbReference>
<dbReference type="PROSITE" id="PS51352">
    <property type="entry name" value="THIOREDOXIN_2"/>
    <property type="match status" value="1"/>
</dbReference>
<dbReference type="PANTHER" id="PTHR42852">
    <property type="entry name" value="THIOL:DISULFIDE INTERCHANGE PROTEIN DSBE"/>
    <property type="match status" value="1"/>
</dbReference>
<dbReference type="Gene3D" id="3.40.30.10">
    <property type="entry name" value="Glutaredoxin"/>
    <property type="match status" value="1"/>
</dbReference>
<name>A0ABY2HM01_9SPHI</name>
<dbReference type="PANTHER" id="PTHR42852:SF17">
    <property type="entry name" value="THIOREDOXIN-LIKE PROTEIN HI_1115"/>
    <property type="match status" value="1"/>
</dbReference>
<dbReference type="Proteomes" id="UP000297429">
    <property type="component" value="Unassembled WGS sequence"/>
</dbReference>
<accession>A0ABY2HM01</accession>
<sequence length="202" mass="22095">MIMIKNIFCVLLLLFCLCTVVLGQVRGVDSIAPVYVGGKLPRVLFDTKSKMLIDGVLSEVSLARDYDKLILIDFWASWCGSCLKKFPLLAKIQKQFPDDLKVVLVNSVGTGDSASSLAQKVRMGAAAGAVGEIGLPFVVEDKMFLSAFPHRALPHYVWIVGGVVLGITQSDFLTEENVAVMVERGRKHMIIVNKKKARGAKD</sequence>
<reference evidence="3 4" key="1">
    <citation type="submission" date="2019-03" db="EMBL/GenBank/DDBJ databases">
        <authorList>
            <person name="He R.-H."/>
        </authorList>
    </citation>
    <scope>NUCLEOTIDE SEQUENCE [LARGE SCALE GENOMIC DNA]</scope>
    <source>
        <strain evidence="3 4">DSM 19624</strain>
    </source>
</reference>
<evidence type="ECO:0000259" key="2">
    <source>
        <dbReference type="PROSITE" id="PS51352"/>
    </source>
</evidence>
<dbReference type="InterPro" id="IPR013766">
    <property type="entry name" value="Thioredoxin_domain"/>
</dbReference>
<evidence type="ECO:0000313" key="4">
    <source>
        <dbReference type="Proteomes" id="UP000297429"/>
    </source>
</evidence>
<protein>
    <submittedName>
        <fullName evidence="3">TlpA family protein disulfide reductase</fullName>
    </submittedName>
</protein>
<keyword evidence="1" id="KW-0676">Redox-active center</keyword>
<dbReference type="EMBL" id="SOPX01000007">
    <property type="protein sequence ID" value="TFB28052.1"/>
    <property type="molecule type" value="Genomic_DNA"/>
</dbReference>
<dbReference type="Pfam" id="PF00085">
    <property type="entry name" value="Thioredoxin"/>
    <property type="match status" value="1"/>
</dbReference>
<gene>
    <name evidence="3" type="ORF">E3V97_23770</name>
</gene>
<organism evidence="3 4">
    <name type="scientific">Pedobacter alluvionis</name>
    <dbReference type="NCBI Taxonomy" id="475253"/>
    <lineage>
        <taxon>Bacteria</taxon>
        <taxon>Pseudomonadati</taxon>
        <taxon>Bacteroidota</taxon>
        <taxon>Sphingobacteriia</taxon>
        <taxon>Sphingobacteriales</taxon>
        <taxon>Sphingobacteriaceae</taxon>
        <taxon>Pedobacter</taxon>
    </lineage>
</organism>
<evidence type="ECO:0000256" key="1">
    <source>
        <dbReference type="ARBA" id="ARBA00023284"/>
    </source>
</evidence>
<dbReference type="InterPro" id="IPR017937">
    <property type="entry name" value="Thioredoxin_CS"/>
</dbReference>
<evidence type="ECO:0000313" key="3">
    <source>
        <dbReference type="EMBL" id="TFB28052.1"/>
    </source>
</evidence>
<dbReference type="InterPro" id="IPR036249">
    <property type="entry name" value="Thioredoxin-like_sf"/>
</dbReference>
<comment type="caution">
    <text evidence="3">The sequence shown here is derived from an EMBL/GenBank/DDBJ whole genome shotgun (WGS) entry which is preliminary data.</text>
</comment>
<keyword evidence="4" id="KW-1185">Reference proteome</keyword>
<proteinExistence type="predicted"/>
<dbReference type="InterPro" id="IPR050553">
    <property type="entry name" value="Thioredoxin_ResA/DsbE_sf"/>
</dbReference>
<feature type="domain" description="Thioredoxin" evidence="2">
    <location>
        <begin position="34"/>
        <end position="183"/>
    </location>
</feature>